<keyword evidence="1" id="KW-0472">Membrane</keyword>
<feature type="transmembrane region" description="Helical" evidence="1">
    <location>
        <begin position="6"/>
        <end position="28"/>
    </location>
</feature>
<dbReference type="EMBL" id="CP163302">
    <property type="protein sequence ID" value="XDP43819.1"/>
    <property type="molecule type" value="Genomic_DNA"/>
</dbReference>
<dbReference type="AlphaFoldDB" id="A0AB39KYV9"/>
<evidence type="ECO:0000313" key="2">
    <source>
        <dbReference type="EMBL" id="XDP43819.1"/>
    </source>
</evidence>
<proteinExistence type="predicted"/>
<dbReference type="KEGG" id="spue:AB5L97_10910"/>
<name>A0AB39KYV9_9MICC</name>
<reference evidence="2" key="1">
    <citation type="submission" date="2024-07" db="EMBL/GenBank/DDBJ databases">
        <authorList>
            <person name="fu j."/>
        </authorList>
    </citation>
    <scope>NUCLEOTIDE SEQUENCE</scope>
    <source>
        <strain evidence="2">P10A9</strain>
    </source>
</reference>
<gene>
    <name evidence="2" type="ORF">AB5L97_10910</name>
</gene>
<protein>
    <submittedName>
        <fullName evidence="2">Uncharacterized protein</fullName>
    </submittedName>
</protein>
<sequence length="178" mass="19504">MTDPAAPWIALIGVTLGGTISWLVNLNAQSRQDARDRVRRTSELAESRRAEWRTAVSGFLGATMTAEGRMWEAENVRRLLSKASTASEVAMHQRHLDELHGLAADACELAAKELFIVALDAPELREDAERLYGLIVNPEDFGQSPSDPAALGETRVQARNAVVESARHFLAIEVTGRD</sequence>
<keyword evidence="1" id="KW-1133">Transmembrane helix</keyword>
<accession>A0AB39KYV9</accession>
<keyword evidence="1" id="KW-0812">Transmembrane</keyword>
<dbReference type="RefSeq" id="WP_369044707.1">
    <property type="nucleotide sequence ID" value="NZ_CP163302.1"/>
</dbReference>
<organism evidence="2">
    <name type="scientific">Sinomonas puerhi</name>
    <dbReference type="NCBI Taxonomy" id="3238584"/>
    <lineage>
        <taxon>Bacteria</taxon>
        <taxon>Bacillati</taxon>
        <taxon>Actinomycetota</taxon>
        <taxon>Actinomycetes</taxon>
        <taxon>Micrococcales</taxon>
        <taxon>Micrococcaceae</taxon>
        <taxon>Sinomonas</taxon>
    </lineage>
</organism>
<evidence type="ECO:0000256" key="1">
    <source>
        <dbReference type="SAM" id="Phobius"/>
    </source>
</evidence>